<protein>
    <submittedName>
        <fullName evidence="2">DUF3093 domain-containing protein</fullName>
    </submittedName>
</protein>
<evidence type="ECO:0000313" key="3">
    <source>
        <dbReference type="Proteomes" id="UP001156441"/>
    </source>
</evidence>
<feature type="transmembrane region" description="Helical" evidence="1">
    <location>
        <begin position="31"/>
        <end position="52"/>
    </location>
</feature>
<evidence type="ECO:0000256" key="1">
    <source>
        <dbReference type="SAM" id="Phobius"/>
    </source>
</evidence>
<dbReference type="EMBL" id="JAFFZE010000010">
    <property type="protein sequence ID" value="MCT2583982.1"/>
    <property type="molecule type" value="Genomic_DNA"/>
</dbReference>
<evidence type="ECO:0000313" key="2">
    <source>
        <dbReference type="EMBL" id="MCT2583982.1"/>
    </source>
</evidence>
<reference evidence="2 3" key="1">
    <citation type="submission" date="2021-02" db="EMBL/GenBank/DDBJ databases">
        <title>Actinophytocola xerophila sp. nov., isolated from soil of cotton cropping field.</title>
        <authorList>
            <person name="Huang R."/>
            <person name="Chen X."/>
            <person name="Ge X."/>
            <person name="Liu W."/>
        </authorList>
    </citation>
    <scope>NUCLEOTIDE SEQUENCE [LARGE SCALE GENOMIC DNA]</scope>
    <source>
        <strain evidence="2 3">S1-96</strain>
    </source>
</reference>
<keyword evidence="1" id="KW-0472">Membrane</keyword>
<keyword evidence="3" id="KW-1185">Reference proteome</keyword>
<dbReference type="Pfam" id="PF11292">
    <property type="entry name" value="DUF3093"/>
    <property type="match status" value="1"/>
</dbReference>
<proteinExistence type="predicted"/>
<organism evidence="2 3">
    <name type="scientific">Actinophytocola gossypii</name>
    <dbReference type="NCBI Taxonomy" id="2812003"/>
    <lineage>
        <taxon>Bacteria</taxon>
        <taxon>Bacillati</taxon>
        <taxon>Actinomycetota</taxon>
        <taxon>Actinomycetes</taxon>
        <taxon>Pseudonocardiales</taxon>
        <taxon>Pseudonocardiaceae</taxon>
    </lineage>
</organism>
<sequence length="165" mass="18493">MSDTSSGARAEHENATERTSARYSERLYVTWYWWLLPLLAAGLLAAEVHLGYPGVRAWLPYVVLLPLTALLVHRAGRTKVEVRDGELWVGGAHLPLEFVGEVQVVAAKDKRKVLGPHLDPAAHVLHRGWVGPLVRLRQTDPEDPTPYWVFSTRHPDRLAEVLRAG</sequence>
<keyword evidence="1" id="KW-0812">Transmembrane</keyword>
<accession>A0ABT2J7Z4</accession>
<name>A0ABT2J7Z4_9PSEU</name>
<comment type="caution">
    <text evidence="2">The sequence shown here is derived from an EMBL/GenBank/DDBJ whole genome shotgun (WGS) entry which is preliminary data.</text>
</comment>
<dbReference type="RefSeq" id="WP_260191361.1">
    <property type="nucleotide sequence ID" value="NZ_JAFFZE010000010.1"/>
</dbReference>
<keyword evidence="1" id="KW-1133">Transmembrane helix</keyword>
<gene>
    <name evidence="2" type="ORF">JT362_12730</name>
</gene>
<dbReference type="Proteomes" id="UP001156441">
    <property type="component" value="Unassembled WGS sequence"/>
</dbReference>
<feature type="transmembrane region" description="Helical" evidence="1">
    <location>
        <begin position="58"/>
        <end position="76"/>
    </location>
</feature>
<dbReference type="InterPro" id="IPR021443">
    <property type="entry name" value="DUF3093"/>
</dbReference>